<dbReference type="AlphaFoldDB" id="A0A5E6YED2"/>
<accession>A0A5E6YED2</accession>
<sequence>MPSRKGCRDYDDVRCKLLYCDWRWLLMNKAVLGALSVLLAGCTTYAAPNFINGQYYMAGDSNCKSYRVISDSKIVCFDSNNNMYEYRSAMTSQQLQMYQYQQYNQQMQMEQLNQQIQQTGQSFQQSAQQSYQQTQQYVAPQVMPIDSPGSNQIRCINAGIYTNCRY</sequence>
<evidence type="ECO:0000313" key="1">
    <source>
        <dbReference type="EMBL" id="VVN51237.1"/>
    </source>
</evidence>
<dbReference type="EMBL" id="CABVHO010000002">
    <property type="protein sequence ID" value="VVN51237.1"/>
    <property type="molecule type" value="Genomic_DNA"/>
</dbReference>
<protein>
    <submittedName>
        <fullName evidence="1">Uncharacterized protein</fullName>
    </submittedName>
</protein>
<reference evidence="1 2" key="1">
    <citation type="submission" date="2019-09" db="EMBL/GenBank/DDBJ databases">
        <authorList>
            <person name="Chandra G."/>
            <person name="Truman W A."/>
        </authorList>
    </citation>
    <scope>NUCLEOTIDE SEQUENCE [LARGE SCALE GENOMIC DNA]</scope>
    <source>
        <strain evidence="1">PS685</strain>
    </source>
</reference>
<organism evidence="1 2">
    <name type="scientific">Pseudomonas fluorescens</name>
    <dbReference type="NCBI Taxonomy" id="294"/>
    <lineage>
        <taxon>Bacteria</taxon>
        <taxon>Pseudomonadati</taxon>
        <taxon>Pseudomonadota</taxon>
        <taxon>Gammaproteobacteria</taxon>
        <taxon>Pseudomonadales</taxon>
        <taxon>Pseudomonadaceae</taxon>
        <taxon>Pseudomonas</taxon>
    </lineage>
</organism>
<evidence type="ECO:0000313" key="2">
    <source>
        <dbReference type="Proteomes" id="UP000326437"/>
    </source>
</evidence>
<proteinExistence type="predicted"/>
<dbReference type="Proteomes" id="UP000326437">
    <property type="component" value="Unassembled WGS sequence"/>
</dbReference>
<name>A0A5E6YED2_PSEFL</name>
<gene>
    <name evidence="1" type="ORF">PS685_00600</name>
</gene>